<dbReference type="AlphaFoldDB" id="A0A3E4TRV6"/>
<evidence type="ECO:0000313" key="3">
    <source>
        <dbReference type="Proteomes" id="UP000261257"/>
    </source>
</evidence>
<evidence type="ECO:0000259" key="1">
    <source>
        <dbReference type="Pfam" id="PF01507"/>
    </source>
</evidence>
<dbReference type="EMBL" id="QSSQ01000055">
    <property type="protein sequence ID" value="RGL94100.1"/>
    <property type="molecule type" value="Genomic_DNA"/>
</dbReference>
<dbReference type="Gene3D" id="3.40.50.620">
    <property type="entry name" value="HUPs"/>
    <property type="match status" value="1"/>
</dbReference>
<name>A0A3E4TRV6_9FIRM</name>
<evidence type="ECO:0000313" key="2">
    <source>
        <dbReference type="EMBL" id="RGL94100.1"/>
    </source>
</evidence>
<dbReference type="InterPro" id="IPR002500">
    <property type="entry name" value="PAPS_reduct_dom"/>
</dbReference>
<dbReference type="PANTHER" id="PTHR43196:SF2">
    <property type="entry name" value="PHOSPHOADENOSINE PHOSPHOSULFATE REDUCTASE"/>
    <property type="match status" value="1"/>
</dbReference>
<gene>
    <name evidence="2" type="ORF">DXC39_29970</name>
</gene>
<dbReference type="InterPro" id="IPR014729">
    <property type="entry name" value="Rossmann-like_a/b/a_fold"/>
</dbReference>
<protein>
    <recommendedName>
        <fullName evidence="1">Phosphoadenosine phosphosulphate reductase domain-containing protein</fullName>
    </recommendedName>
</protein>
<feature type="domain" description="Phosphoadenosine phosphosulphate reductase" evidence="1">
    <location>
        <begin position="42"/>
        <end position="87"/>
    </location>
</feature>
<reference evidence="2 3" key="1">
    <citation type="submission" date="2018-08" db="EMBL/GenBank/DDBJ databases">
        <title>A genome reference for cultivated species of the human gut microbiota.</title>
        <authorList>
            <person name="Zou Y."/>
            <person name="Xue W."/>
            <person name="Luo G."/>
        </authorList>
    </citation>
    <scope>NUCLEOTIDE SEQUENCE [LARGE SCALE GENOMIC DNA]</scope>
    <source>
        <strain evidence="2 3">TF05-11AC</strain>
    </source>
</reference>
<dbReference type="SUPFAM" id="SSF52402">
    <property type="entry name" value="Adenine nucleotide alpha hydrolases-like"/>
    <property type="match status" value="1"/>
</dbReference>
<organism evidence="2 3">
    <name type="scientific">Hungatella hathewayi</name>
    <dbReference type="NCBI Taxonomy" id="154046"/>
    <lineage>
        <taxon>Bacteria</taxon>
        <taxon>Bacillati</taxon>
        <taxon>Bacillota</taxon>
        <taxon>Clostridia</taxon>
        <taxon>Lachnospirales</taxon>
        <taxon>Lachnospiraceae</taxon>
        <taxon>Hungatella</taxon>
    </lineage>
</organism>
<dbReference type="Pfam" id="PF01507">
    <property type="entry name" value="PAPS_reduct"/>
    <property type="match status" value="1"/>
</dbReference>
<dbReference type="GO" id="GO:0003824">
    <property type="term" value="F:catalytic activity"/>
    <property type="evidence" value="ECO:0007669"/>
    <property type="project" value="InterPro"/>
</dbReference>
<proteinExistence type="predicted"/>
<accession>A0A3E4TRV6</accession>
<dbReference type="PANTHER" id="PTHR43196">
    <property type="entry name" value="SULFATE ADENYLYLTRANSFERASE SUBUNIT 2"/>
    <property type="match status" value="1"/>
</dbReference>
<dbReference type="Proteomes" id="UP000261257">
    <property type="component" value="Unassembled WGS sequence"/>
</dbReference>
<sequence>MKYILSADTLRCRQSLPLEVKVVMTRNRVRSFINEYGTEGVYISFSGGKDSTILMDIVRREDRRIPAVFVDTWMEYPGIRQFVRQQENITVLKPVMPLKEIITRYGWCFPSKDVAQTIWYARQGKQWALNKLNGLDSEGKKSPYRQQYIKWLPLYESDILISPFCCDKQKEEPIARYEKQTGRHPILALMAEESDRRRDAYLRTGCNSFESRRPMSRPMEFWREQDVLHYKLQNSIELAEPYGDVVEVGQVPGQMCFFTSGGKLQCTGEQRTGCMFCPVGCHLTDFGKFKRLKKFNPRLYDYCMEELGEKRLLDWVGKNCRRERKSAA</sequence>
<comment type="caution">
    <text evidence="2">The sequence shown here is derived from an EMBL/GenBank/DDBJ whole genome shotgun (WGS) entry which is preliminary data.</text>
</comment>
<dbReference type="InterPro" id="IPR050128">
    <property type="entry name" value="Sulfate_adenylyltrnsfr_sub2"/>
</dbReference>